<dbReference type="HOGENOM" id="CLU_1669100_0_0_1"/>
<evidence type="ECO:0000313" key="2">
    <source>
        <dbReference type="Proteomes" id="UP000027195"/>
    </source>
</evidence>
<keyword evidence="2" id="KW-1185">Reference proteome</keyword>
<dbReference type="EMBL" id="KL198017">
    <property type="protein sequence ID" value="KDQ20854.1"/>
    <property type="molecule type" value="Genomic_DNA"/>
</dbReference>
<name>A0A067MZ43_BOTB1</name>
<reference evidence="2" key="1">
    <citation type="journal article" date="2014" name="Proc. Natl. Acad. Sci. U.S.A.">
        <title>Extensive sampling of basidiomycete genomes demonstrates inadequacy of the white-rot/brown-rot paradigm for wood decay fungi.</title>
        <authorList>
            <person name="Riley R."/>
            <person name="Salamov A.A."/>
            <person name="Brown D.W."/>
            <person name="Nagy L.G."/>
            <person name="Floudas D."/>
            <person name="Held B.W."/>
            <person name="Levasseur A."/>
            <person name="Lombard V."/>
            <person name="Morin E."/>
            <person name="Otillar R."/>
            <person name="Lindquist E.A."/>
            <person name="Sun H."/>
            <person name="LaButti K.M."/>
            <person name="Schmutz J."/>
            <person name="Jabbour D."/>
            <person name="Luo H."/>
            <person name="Baker S.E."/>
            <person name="Pisabarro A.G."/>
            <person name="Walton J.D."/>
            <person name="Blanchette R.A."/>
            <person name="Henrissat B."/>
            <person name="Martin F."/>
            <person name="Cullen D."/>
            <person name="Hibbett D.S."/>
            <person name="Grigoriev I.V."/>
        </authorList>
    </citation>
    <scope>NUCLEOTIDE SEQUENCE [LARGE SCALE GENOMIC DNA]</scope>
    <source>
        <strain evidence="2">FD-172 SS1</strain>
    </source>
</reference>
<dbReference type="AlphaFoldDB" id="A0A067MZ43"/>
<proteinExistence type="predicted"/>
<protein>
    <submittedName>
        <fullName evidence="1">Uncharacterized protein</fullName>
    </submittedName>
</protein>
<evidence type="ECO:0000313" key="1">
    <source>
        <dbReference type="EMBL" id="KDQ20854.1"/>
    </source>
</evidence>
<gene>
    <name evidence="1" type="ORF">BOTBODRAFT_320817</name>
</gene>
<accession>A0A067MZ43</accession>
<sequence length="158" mass="17594">MSAPALQGSASHHYHNFSGPVEKRLPALDEQEKAGQSHGYRLCEGAAQICPHELVSGPTVRTECFAWTSRLVYTCQMKFSCSNGRKETGAGCQRCWFSLFIRLRILPLGSVHRRGSLQSPKRGDSRHLASTQAALLFHADDIKIKYRLRGDPHFSVQG</sequence>
<dbReference type="InParanoid" id="A0A067MZ43"/>
<organism evidence="1 2">
    <name type="scientific">Botryobasidium botryosum (strain FD-172 SS1)</name>
    <dbReference type="NCBI Taxonomy" id="930990"/>
    <lineage>
        <taxon>Eukaryota</taxon>
        <taxon>Fungi</taxon>
        <taxon>Dikarya</taxon>
        <taxon>Basidiomycota</taxon>
        <taxon>Agaricomycotina</taxon>
        <taxon>Agaricomycetes</taxon>
        <taxon>Cantharellales</taxon>
        <taxon>Botryobasidiaceae</taxon>
        <taxon>Botryobasidium</taxon>
    </lineage>
</organism>
<dbReference type="Proteomes" id="UP000027195">
    <property type="component" value="Unassembled WGS sequence"/>
</dbReference>